<keyword evidence="3" id="KW-1185">Reference proteome</keyword>
<protein>
    <submittedName>
        <fullName evidence="2">Uncharacterized protein</fullName>
    </submittedName>
</protein>
<name>A0AAD5BZJ4_AMBAR</name>
<comment type="caution">
    <text evidence="2">The sequence shown here is derived from an EMBL/GenBank/DDBJ whole genome shotgun (WGS) entry which is preliminary data.</text>
</comment>
<organism evidence="2 3">
    <name type="scientific">Ambrosia artemisiifolia</name>
    <name type="common">Common ragweed</name>
    <dbReference type="NCBI Taxonomy" id="4212"/>
    <lineage>
        <taxon>Eukaryota</taxon>
        <taxon>Viridiplantae</taxon>
        <taxon>Streptophyta</taxon>
        <taxon>Embryophyta</taxon>
        <taxon>Tracheophyta</taxon>
        <taxon>Spermatophyta</taxon>
        <taxon>Magnoliopsida</taxon>
        <taxon>eudicotyledons</taxon>
        <taxon>Gunneridae</taxon>
        <taxon>Pentapetalae</taxon>
        <taxon>asterids</taxon>
        <taxon>campanulids</taxon>
        <taxon>Asterales</taxon>
        <taxon>Asteraceae</taxon>
        <taxon>Asteroideae</taxon>
        <taxon>Heliantheae alliance</taxon>
        <taxon>Heliantheae</taxon>
        <taxon>Ambrosia</taxon>
    </lineage>
</organism>
<dbReference type="AlphaFoldDB" id="A0AAD5BZJ4"/>
<dbReference type="Gene3D" id="3.80.10.10">
    <property type="entry name" value="Ribonuclease Inhibitor"/>
    <property type="match status" value="1"/>
</dbReference>
<evidence type="ECO:0000256" key="1">
    <source>
        <dbReference type="ARBA" id="ARBA00022821"/>
    </source>
</evidence>
<evidence type="ECO:0000313" key="2">
    <source>
        <dbReference type="EMBL" id="KAI7732616.1"/>
    </source>
</evidence>
<accession>A0AAD5BZJ4</accession>
<reference evidence="2" key="1">
    <citation type="submission" date="2022-06" db="EMBL/GenBank/DDBJ databases">
        <title>Uncovering the hologenomic basis of an extraordinary plant invasion.</title>
        <authorList>
            <person name="Bieker V.C."/>
            <person name="Martin M.D."/>
            <person name="Gilbert T."/>
            <person name="Hodgins K."/>
            <person name="Battlay P."/>
            <person name="Petersen B."/>
            <person name="Wilson J."/>
        </authorList>
    </citation>
    <scope>NUCLEOTIDE SEQUENCE</scope>
    <source>
        <strain evidence="2">AA19_3_7</strain>
        <tissue evidence="2">Leaf</tissue>
    </source>
</reference>
<keyword evidence="1" id="KW-0611">Plant defense</keyword>
<dbReference type="Proteomes" id="UP001206925">
    <property type="component" value="Unassembled WGS sequence"/>
</dbReference>
<dbReference type="PANTHER" id="PTHR36766:SF45">
    <property type="entry name" value="NB-ARC DOMAIN-CONTAINING PROTEIN"/>
    <property type="match status" value="1"/>
</dbReference>
<proteinExistence type="predicted"/>
<dbReference type="PANTHER" id="PTHR36766">
    <property type="entry name" value="PLANT BROAD-SPECTRUM MILDEW RESISTANCE PROTEIN RPW8"/>
    <property type="match status" value="1"/>
</dbReference>
<gene>
    <name evidence="2" type="ORF">M8C21_007467</name>
</gene>
<sequence length="514" mass="56683">MSISNCPKLEGYNGPNSIEKFKIKDCASLVSLRCSKEDHLKMGMESATKVTIVSCVKLGSYYCPNNIKKLSIRGCPLLTSLTFLDDLPFTLKSLTITGCGNMEDLTWLLNNFLSSLESLEIGGIPNLRLFSEGCLVHLTRLTINGCDNVESIPDNGYGFLPFLCLSYLNIINCKNVKSFPHELLQNLTSLKEMNIRYCPSLDFPRGSWPPNLSSLEIGGLKKPVSEWGFQKFPTSLVTLFLIGGDSDGLVSLFAAAKGEEEEEDISSSFILPSSLTTLTISNFKELESVSEGMKHLTCLQHLDIQDCPKVRDLPEILLPSLSSLWVYDCSWELKEKCSERYISQIPLCQPTPIASKAIDGHRGSHPHLLERARLKICWEDPPECTTYNGSEDHPAHNLLLDAANYSKIGSNLFFAGLAGLENEINLHMAFSRKCSLFGAENGSTSTVPATLQTVECGKLKDLPEKPLTFTGQDAVENLLERSSHNNLHTVIAAHPPQEPNLFALGLIDGTVHDI</sequence>
<dbReference type="EMBL" id="JAMZMK010010200">
    <property type="protein sequence ID" value="KAI7732616.1"/>
    <property type="molecule type" value="Genomic_DNA"/>
</dbReference>
<dbReference type="SUPFAM" id="SSF52058">
    <property type="entry name" value="L domain-like"/>
    <property type="match status" value="1"/>
</dbReference>
<dbReference type="InterPro" id="IPR032675">
    <property type="entry name" value="LRR_dom_sf"/>
</dbReference>
<evidence type="ECO:0000313" key="3">
    <source>
        <dbReference type="Proteomes" id="UP001206925"/>
    </source>
</evidence>
<dbReference type="GO" id="GO:0006952">
    <property type="term" value="P:defense response"/>
    <property type="evidence" value="ECO:0007669"/>
    <property type="project" value="UniProtKB-KW"/>
</dbReference>